<evidence type="ECO:0000313" key="2">
    <source>
        <dbReference type="Proteomes" id="UP001199525"/>
    </source>
</evidence>
<reference evidence="1 2" key="1">
    <citation type="journal article" date="2021" name="Microorganisms">
        <title>Genome Evolution of Filamentous Cyanobacterium Nostoc Species: From Facultative Symbiosis to Free Living.</title>
        <authorList>
            <person name="Huo D."/>
            <person name="Li H."/>
            <person name="Cai F."/>
            <person name="Guo X."/>
            <person name="Qiao Z."/>
            <person name="Wang W."/>
            <person name="Yu G."/>
            <person name="Li R."/>
        </authorList>
    </citation>
    <scope>NUCLEOTIDE SEQUENCE [LARGE SCALE GENOMIC DNA]</scope>
    <source>
        <strain evidence="1 2">CHAB 5714</strain>
    </source>
</reference>
<evidence type="ECO:0008006" key="3">
    <source>
        <dbReference type="Google" id="ProtNLM"/>
    </source>
</evidence>
<organism evidence="1 2">
    <name type="scientific">Nostoc favosum CHAB5714</name>
    <dbReference type="NCBI Taxonomy" id="2780399"/>
    <lineage>
        <taxon>Bacteria</taxon>
        <taxon>Bacillati</taxon>
        <taxon>Cyanobacteriota</taxon>
        <taxon>Cyanophyceae</taxon>
        <taxon>Nostocales</taxon>
        <taxon>Nostocaceae</taxon>
        <taxon>Nostoc</taxon>
        <taxon>Nostoc favosum</taxon>
    </lineage>
</organism>
<dbReference type="Proteomes" id="UP001199525">
    <property type="component" value="Unassembled WGS sequence"/>
</dbReference>
<dbReference type="RefSeq" id="WP_229490739.1">
    <property type="nucleotide sequence ID" value="NZ_JAIVFQ010000148.1"/>
</dbReference>
<gene>
    <name evidence="1" type="ORF">LC586_37575</name>
</gene>
<dbReference type="EMBL" id="JAIVFQ010000148">
    <property type="protein sequence ID" value="MCC5604701.1"/>
    <property type="molecule type" value="Genomic_DNA"/>
</dbReference>
<evidence type="ECO:0000313" key="1">
    <source>
        <dbReference type="EMBL" id="MCC5604701.1"/>
    </source>
</evidence>
<keyword evidence="2" id="KW-1185">Reference proteome</keyword>
<comment type="caution">
    <text evidence="1">The sequence shown here is derived from an EMBL/GenBank/DDBJ whole genome shotgun (WGS) entry which is preliminary data.</text>
</comment>
<protein>
    <recommendedName>
        <fullName evidence="3">CHAT domain-containing protein</fullName>
    </recommendedName>
</protein>
<proteinExistence type="predicted"/>
<accession>A0ABS8ILK5</accession>
<name>A0ABS8ILK5_9NOSO</name>
<sequence>MQLFVYIIESLRPEDIRNRKNLALGQVLAQSLDFMDIDCQYIYVNSKNEFVNAITSNLYETCLNKKSFPILHFSMHGNEHCIEFSNGEFITWAELRERLSFLIKLMSNDLIICMCTCYGFSGCRMAMNIDDEETFGILIGNDNQLGFNEGLIAYQTFYYQLLKGSTIPNSVEVMKIASTDNNFRYISGIDAKKGYLDYIRNQAYELAKIRIEQAKNQFSQMYFLGDFSNQ</sequence>